<dbReference type="InterPro" id="IPR037185">
    <property type="entry name" value="EmrE-like"/>
</dbReference>
<dbReference type="GO" id="GO:0016020">
    <property type="term" value="C:membrane"/>
    <property type="evidence" value="ECO:0007669"/>
    <property type="project" value="UniProtKB-SubCell"/>
</dbReference>
<evidence type="ECO:0000313" key="8">
    <source>
        <dbReference type="Proteomes" id="UP000069030"/>
    </source>
</evidence>
<name>A0A0S7EGC7_9FLAO</name>
<evidence type="ECO:0000256" key="1">
    <source>
        <dbReference type="ARBA" id="ARBA00004141"/>
    </source>
</evidence>
<comment type="subcellular location">
    <subcellularLocation>
        <location evidence="1">Membrane</location>
        <topology evidence="1">Multi-pass membrane protein</topology>
    </subcellularLocation>
</comment>
<dbReference type="PANTHER" id="PTHR32322">
    <property type="entry name" value="INNER MEMBRANE TRANSPORTER"/>
    <property type="match status" value="1"/>
</dbReference>
<dbReference type="KEGG" id="mod:AS202_17325"/>
<evidence type="ECO:0000256" key="2">
    <source>
        <dbReference type="ARBA" id="ARBA00007362"/>
    </source>
</evidence>
<dbReference type="EMBL" id="CP013690">
    <property type="protein sequence ID" value="ALU27799.1"/>
    <property type="molecule type" value="Genomic_DNA"/>
</dbReference>
<proteinExistence type="inferred from homology"/>
<accession>A0A0S7EGC7</accession>
<dbReference type="PANTHER" id="PTHR32322:SF2">
    <property type="entry name" value="EAMA DOMAIN-CONTAINING PROTEIN"/>
    <property type="match status" value="1"/>
</dbReference>
<reference evidence="7 8" key="1">
    <citation type="journal article" date="2016" name="J. Zhejiang Univ. Sci. B">
        <title>Antibiotic resistance mechanisms of Myroides sp.</title>
        <authorList>
            <person name="Hu S."/>
            <person name="Yuan S."/>
            <person name="Qu H."/>
            <person name="Jiang T."/>
            <person name="Zhou Y."/>
            <person name="Wang M."/>
            <person name="Ming D."/>
        </authorList>
    </citation>
    <scope>NUCLEOTIDE SEQUENCE [LARGE SCALE GENOMIC DNA]</scope>
    <source>
        <strain evidence="7 8">PR63039</strain>
    </source>
</reference>
<dbReference type="InterPro" id="IPR050638">
    <property type="entry name" value="AA-Vitamin_Transporters"/>
</dbReference>
<dbReference type="Pfam" id="PF00892">
    <property type="entry name" value="EamA"/>
    <property type="match status" value="2"/>
</dbReference>
<feature type="domain" description="EamA" evidence="6">
    <location>
        <begin position="16"/>
        <end position="139"/>
    </location>
</feature>
<protein>
    <submittedName>
        <fullName evidence="7">Transporter</fullName>
    </submittedName>
</protein>
<keyword evidence="5" id="KW-0472">Membrane</keyword>
<keyword evidence="4" id="KW-1133">Transmembrane helix</keyword>
<dbReference type="AlphaFoldDB" id="A0A0S7EGC7"/>
<dbReference type="InterPro" id="IPR000620">
    <property type="entry name" value="EamA_dom"/>
</dbReference>
<dbReference type="RefSeq" id="WP_006258351.1">
    <property type="nucleotide sequence ID" value="NZ_BCMQ01000015.1"/>
</dbReference>
<evidence type="ECO:0000256" key="5">
    <source>
        <dbReference type="ARBA" id="ARBA00023136"/>
    </source>
</evidence>
<dbReference type="Proteomes" id="UP000069030">
    <property type="component" value="Chromosome"/>
</dbReference>
<sequence length="296" mass="31613">MEQSGILNATTKSSNGWLNGFIGVLLFAGSMPATKMAVKDLDPIFATAARAVIAALLALACVIALREKRPTKEQMWPLIKVAIGGVIGFPLLTAMALEYITSAHSLVFMGMLPLSTAIFAVFIGKEKPKPIFWLFSLIGSALVIGFAFSQGVSSNPIGDILMILAIILCGQSYAEGAKLSKTLGGYQVISWACIISLPLTVPIMIYTVPTDLVLVSGESWFGLFYISVVSMFLAYIFWYKGLAQGGIATVGQIQLLQPLLGMILAATVLNEKVSPTMLYVTFGVILCVAASKKFAK</sequence>
<evidence type="ECO:0000313" key="7">
    <source>
        <dbReference type="EMBL" id="ALU27799.1"/>
    </source>
</evidence>
<dbReference type="SUPFAM" id="SSF103481">
    <property type="entry name" value="Multidrug resistance efflux transporter EmrE"/>
    <property type="match status" value="2"/>
</dbReference>
<gene>
    <name evidence="7" type="ORF">AS202_17325</name>
</gene>
<evidence type="ECO:0000259" key="6">
    <source>
        <dbReference type="Pfam" id="PF00892"/>
    </source>
</evidence>
<feature type="domain" description="EamA" evidence="6">
    <location>
        <begin position="157"/>
        <end position="286"/>
    </location>
</feature>
<organism evidence="7 8">
    <name type="scientific">Myroides odoratimimus</name>
    <dbReference type="NCBI Taxonomy" id="76832"/>
    <lineage>
        <taxon>Bacteria</taxon>
        <taxon>Pseudomonadati</taxon>
        <taxon>Bacteroidota</taxon>
        <taxon>Flavobacteriia</taxon>
        <taxon>Flavobacteriales</taxon>
        <taxon>Flavobacteriaceae</taxon>
        <taxon>Myroides</taxon>
    </lineage>
</organism>
<evidence type="ECO:0000256" key="4">
    <source>
        <dbReference type="ARBA" id="ARBA00022989"/>
    </source>
</evidence>
<comment type="similarity">
    <text evidence="2">Belongs to the EamA transporter family.</text>
</comment>
<dbReference type="eggNOG" id="COG0697">
    <property type="taxonomic scope" value="Bacteria"/>
</dbReference>
<evidence type="ECO:0000256" key="3">
    <source>
        <dbReference type="ARBA" id="ARBA00022692"/>
    </source>
</evidence>
<keyword evidence="3" id="KW-0812">Transmembrane</keyword>